<accession>A0A3N4RHQ1</accession>
<dbReference type="AlphaFoldDB" id="A0A3N4RHQ1"/>
<evidence type="ECO:0000313" key="3">
    <source>
        <dbReference type="Proteomes" id="UP000266906"/>
    </source>
</evidence>
<dbReference type="RefSeq" id="WP_123817504.1">
    <property type="nucleotide sequence ID" value="NZ_RJVJ01000001.1"/>
</dbReference>
<dbReference type="Pfam" id="PF06718">
    <property type="entry name" value="DUF1203"/>
    <property type="match status" value="1"/>
</dbReference>
<dbReference type="EMBL" id="RKQG01000001">
    <property type="protein sequence ID" value="RPE32902.1"/>
    <property type="molecule type" value="Genomic_DNA"/>
</dbReference>
<dbReference type="PIRSF" id="PIRSF034110">
    <property type="entry name" value="DUF1203"/>
    <property type="match status" value="1"/>
</dbReference>
<dbReference type="InterPro" id="IPR009593">
    <property type="entry name" value="DUF1203"/>
</dbReference>
<dbReference type="EMBL" id="RJVJ01000001">
    <property type="protein sequence ID" value="ROR42395.1"/>
    <property type="molecule type" value="Genomic_DNA"/>
</dbReference>
<evidence type="ECO:0000313" key="1">
    <source>
        <dbReference type="EMBL" id="ROR42395.1"/>
    </source>
</evidence>
<comment type="caution">
    <text evidence="2">The sequence shown here is derived from an EMBL/GenBank/DDBJ whole genome shotgun (WGS) entry which is preliminary data.</text>
</comment>
<protein>
    <submittedName>
        <fullName evidence="2">Uncharacterized protein DUF1203</fullName>
    </submittedName>
</protein>
<sequence length="166" mass="17455">MHTTTTGTAAGIETRAVPAPVLDALRRTDDAGRARTATVTEEGGEPLRCCLTRARPGERITLLSYAPLLRWAAETGCDPGPYLETGPVFVHAEPCAGHPGGWPEGFHGGPRVLRAYSADGRILGGRLGGPGELPSLAAELLADPATAVLHVRAVEFGCFLHEVRRA</sequence>
<evidence type="ECO:0000313" key="2">
    <source>
        <dbReference type="EMBL" id="RPE32902.1"/>
    </source>
</evidence>
<gene>
    <name evidence="2" type="ORF">EDD38_1172</name>
    <name evidence="1" type="ORF">EDD39_0511</name>
</gene>
<dbReference type="Proteomes" id="UP000266906">
    <property type="component" value="Unassembled WGS sequence"/>
</dbReference>
<name>A0A3N4RHQ1_9ACTN</name>
<reference evidence="3 4" key="1">
    <citation type="submission" date="2018-11" db="EMBL/GenBank/DDBJ databases">
        <title>Sequencing the genomes of 1000 actinobacteria strains.</title>
        <authorList>
            <person name="Klenk H.-P."/>
        </authorList>
    </citation>
    <scope>NUCLEOTIDE SEQUENCE [LARGE SCALE GENOMIC DNA]</scope>
    <source>
        <strain evidence="1 4">DSM 44780</strain>
        <strain evidence="2 3">DSM 44781</strain>
    </source>
</reference>
<dbReference type="Proteomes" id="UP000267408">
    <property type="component" value="Unassembled WGS sequence"/>
</dbReference>
<organism evidence="2 3">
    <name type="scientific">Kitasatospora cineracea</name>
    <dbReference type="NCBI Taxonomy" id="88074"/>
    <lineage>
        <taxon>Bacteria</taxon>
        <taxon>Bacillati</taxon>
        <taxon>Actinomycetota</taxon>
        <taxon>Actinomycetes</taxon>
        <taxon>Kitasatosporales</taxon>
        <taxon>Streptomycetaceae</taxon>
        <taxon>Kitasatospora</taxon>
    </lineage>
</organism>
<keyword evidence="3" id="KW-1185">Reference proteome</keyword>
<accession>A0A8G1X9R6</accession>
<evidence type="ECO:0000313" key="4">
    <source>
        <dbReference type="Proteomes" id="UP000267408"/>
    </source>
</evidence>
<proteinExistence type="predicted"/>